<keyword evidence="4" id="KW-1185">Reference proteome</keyword>
<dbReference type="PANTHER" id="PTHR12286">
    <property type="entry name" value="SACCHAROPINE DEHYDROGENASE-LIKE OXIDOREDUCTASE"/>
    <property type="match status" value="1"/>
</dbReference>
<feature type="domain" description="Saccharopine dehydrogenase NADP binding" evidence="2">
    <location>
        <begin position="12"/>
        <end position="141"/>
    </location>
</feature>
<dbReference type="PATRIC" id="fig|1288826.3.peg.1189"/>
<protein>
    <submittedName>
        <fullName evidence="3">Saccharopine dehydrogenase-like protein</fullName>
    </submittedName>
</protein>
<dbReference type="Pfam" id="PF03435">
    <property type="entry name" value="Sacchrp_dh_NADP"/>
    <property type="match status" value="1"/>
</dbReference>
<sequence>MTNNSDSPFDLVVFGATSFVGSILTRYLLETYGTDASVRWAIAGRSSQKLARLKGELGSEADNLPVVLADSSDDASLQAMCQQTRVVISTVGPYALYGEPLIRACVRNGTDYCDLTGEVQWIRKMIERYEEEARSSGARIVHCCGFDSIPSDLGVWFLQQQAEQTFGEPCKDVRMRVKAAKGGLSGGTVASMINIAKEAGADPQLRKELANPFSICPADHRSETRQPSLKTAEFDETFGVWLAPFVMGAINTRIVHRSNALQGARYGKEFTYDEAMMTGRGFKGRAAAYAMTGALGAFFTASAIKPTRWIVEKLVPKPGEGPSPEEQKAGFFDLRFSGRTESGKTLMSKVTGDRDPGYGSTSKMLGEAGMCLAFDIDQERPGGFWTPASLLDGNLLTRLQKKAGLTFEVVKAG</sequence>
<dbReference type="AlphaFoldDB" id="M7DCP7"/>
<dbReference type="InterPro" id="IPR051276">
    <property type="entry name" value="Saccharopine_DH-like_oxidrdct"/>
</dbReference>
<organism evidence="3 4">
    <name type="scientific">Marinobacter santoriniensis NKSG1</name>
    <dbReference type="NCBI Taxonomy" id="1288826"/>
    <lineage>
        <taxon>Bacteria</taxon>
        <taxon>Pseudomonadati</taxon>
        <taxon>Pseudomonadota</taxon>
        <taxon>Gammaproteobacteria</taxon>
        <taxon>Pseudomonadales</taxon>
        <taxon>Marinobacteraceae</taxon>
        <taxon>Marinobacter</taxon>
    </lineage>
</organism>
<dbReference type="InterPro" id="IPR036291">
    <property type="entry name" value="NAD(P)-bd_dom_sf"/>
</dbReference>
<dbReference type="InterPro" id="IPR005097">
    <property type="entry name" value="Sacchrp_dh_NADP-bd"/>
</dbReference>
<evidence type="ECO:0000256" key="1">
    <source>
        <dbReference type="ARBA" id="ARBA00010591"/>
    </source>
</evidence>
<dbReference type="Gene3D" id="3.40.50.720">
    <property type="entry name" value="NAD(P)-binding Rossmann-like Domain"/>
    <property type="match status" value="1"/>
</dbReference>
<dbReference type="FunFam" id="3.40.50.720:FF:000413">
    <property type="entry name" value="Trans-acting enoyl reductase"/>
    <property type="match status" value="1"/>
</dbReference>
<evidence type="ECO:0000313" key="3">
    <source>
        <dbReference type="EMBL" id="EMP55427.1"/>
    </source>
</evidence>
<evidence type="ECO:0000259" key="2">
    <source>
        <dbReference type="Pfam" id="PF03435"/>
    </source>
</evidence>
<evidence type="ECO:0000313" key="4">
    <source>
        <dbReference type="Proteomes" id="UP000011960"/>
    </source>
</evidence>
<proteinExistence type="inferred from homology"/>
<comment type="similarity">
    <text evidence="1">Belongs to the saccharopine dehydrogenase family. Enoyl reductase subfamily.</text>
</comment>
<dbReference type="eggNOG" id="COG3268">
    <property type="taxonomic scope" value="Bacteria"/>
</dbReference>
<dbReference type="GO" id="GO:0005886">
    <property type="term" value="C:plasma membrane"/>
    <property type="evidence" value="ECO:0007669"/>
    <property type="project" value="TreeGrafter"/>
</dbReference>
<name>M7DCP7_9GAMM</name>
<dbReference type="RefSeq" id="WP_008938375.1">
    <property type="nucleotide sequence ID" value="NZ_APAT01000015.1"/>
</dbReference>
<dbReference type="GO" id="GO:0009247">
    <property type="term" value="P:glycolipid biosynthetic process"/>
    <property type="evidence" value="ECO:0007669"/>
    <property type="project" value="TreeGrafter"/>
</dbReference>
<dbReference type="Proteomes" id="UP000011960">
    <property type="component" value="Unassembled WGS sequence"/>
</dbReference>
<dbReference type="STRING" id="1288826.MSNKSG1_06138"/>
<accession>M7DCP7</accession>
<comment type="caution">
    <text evidence="3">The sequence shown here is derived from an EMBL/GenBank/DDBJ whole genome shotgun (WGS) entry which is preliminary data.</text>
</comment>
<reference evidence="3 4" key="1">
    <citation type="journal article" date="2013" name="Genome Announc.">
        <title>Genome Sequence of Hydrothermal Arsenic-Respiring Bacterium Marinobacter santoriniensis NKSG1T.</title>
        <authorList>
            <person name="Handley K.M."/>
            <person name="Upton M."/>
            <person name="Beatson S.A."/>
            <person name="Hery M."/>
            <person name="Lloyd J.R."/>
        </authorList>
    </citation>
    <scope>NUCLEOTIDE SEQUENCE [LARGE SCALE GENOMIC DNA]</scope>
    <source>
        <strain evidence="3 4">NKSG1</strain>
    </source>
</reference>
<dbReference type="SUPFAM" id="SSF51735">
    <property type="entry name" value="NAD(P)-binding Rossmann-fold domains"/>
    <property type="match status" value="1"/>
</dbReference>
<gene>
    <name evidence="3" type="ORF">MSNKSG1_06138</name>
</gene>
<dbReference type="EMBL" id="APAT01000015">
    <property type="protein sequence ID" value="EMP55427.1"/>
    <property type="molecule type" value="Genomic_DNA"/>
</dbReference>
<dbReference type="PANTHER" id="PTHR12286:SF5">
    <property type="entry name" value="SACCHAROPINE DEHYDROGENASE-LIKE OXIDOREDUCTASE"/>
    <property type="match status" value="1"/>
</dbReference>
<dbReference type="OrthoDB" id="4420885at2"/>